<dbReference type="InterPro" id="IPR043146">
    <property type="entry name" value="Penicillin_amidase_N_B-knob"/>
</dbReference>
<dbReference type="AlphaFoldDB" id="A0A1J5TI10"/>
<dbReference type="GO" id="GO:0017000">
    <property type="term" value="P:antibiotic biosynthetic process"/>
    <property type="evidence" value="ECO:0007669"/>
    <property type="project" value="InterPro"/>
</dbReference>
<comment type="caution">
    <text evidence="5">The sequence shown here is derived from an EMBL/GenBank/DDBJ whole genome shotgun (WGS) entry which is preliminary data.</text>
</comment>
<proteinExistence type="inferred from homology"/>
<sequence length="831" mass="94687">MLYKTMLLLIINLFYCQMISFVVKNKIYSHHIIDAIMKKFRIFLKIFFAIVIVLVIAITVFINHLKPDYSGEIKLKNIEQETTVYFDDYGIPHIYAQNKKDAMIALGYVHAQDRLWQMELMRRIAPGRLSELFGNIALKNDKFFAGLGIEEASAKAISELDKNSEVYKLSMAYLDGINQFIEHGPTPIEFLLLGVKKEKFELKDIYNVFGYMSFSFAMGQKTDPLLSELRDKLGDDYIKDLGIVPDPTKTLIKNSKETTGNYGEVSQAITDILNQSPIPPFIGSNSWVVAPQKTKNGKVIFANDPHIAYSQPSVWYEAHIQTPDYEMYGYHLAGVPFPLLGHNRNYAYGLTMFENDDLDFYKEENNPSNNNQYKTPDGWKDYEVVKKTIKVKNEKDVVIDVRISRHGPIMNDLIEGISQKQPLAMSWLFTQQPIKTLEAVYQISHANNMEEFKKGVALIAAPGLNVMYGDAKGNVAWWATGKLYKTKSNANRNFILDGASGNDDISTFLDFSQNPSAVNPKWNYVYSANNQPDTIAGILYPGYYVPEDRAKRITQLLEPKNDWDKESISKMQTDITNPVIPGLIKEIISVIDYTKLSANEKKAMDILRTWGGAANLKDVAPTVYNKFIYQFLKNTYEDEMGEQDFNRLLNTHLIKSAVELQLKNDKSVWWDDVTTKNIKETRADILTKSFKETISFLENKLGADVSSWTWNRVSSLEHQHPLGKVAMLRHYFNVGPFEVSGANEVINNMISNFPANSEYHVLAGPSTRRVIDFSDVENSVSILPTGESGNPFSKHYKDQAEMYVKGEFRKMKLNKEEIIKASTKLIFVKAD</sequence>
<comment type="similarity">
    <text evidence="1">Belongs to the peptidase S45 family.</text>
</comment>
<dbReference type="PANTHER" id="PTHR34218:SF5">
    <property type="entry name" value="PENICILLIN ACYLASE FAMILY PROTEIN"/>
    <property type="match status" value="1"/>
</dbReference>
<dbReference type="Gene3D" id="1.10.439.10">
    <property type="entry name" value="Penicillin Amidohydrolase, domain 1"/>
    <property type="match status" value="1"/>
</dbReference>
<gene>
    <name evidence="5" type="primary">quiP_1</name>
    <name evidence="5" type="ORF">GALL_57170</name>
</gene>
<keyword evidence="4" id="KW-1133">Transmembrane helix</keyword>
<organism evidence="5">
    <name type="scientific">mine drainage metagenome</name>
    <dbReference type="NCBI Taxonomy" id="410659"/>
    <lineage>
        <taxon>unclassified sequences</taxon>
        <taxon>metagenomes</taxon>
        <taxon>ecological metagenomes</taxon>
    </lineage>
</organism>
<feature type="transmembrane region" description="Helical" evidence="4">
    <location>
        <begin position="43"/>
        <end position="62"/>
    </location>
</feature>
<keyword evidence="4" id="KW-0812">Transmembrane</keyword>
<dbReference type="PANTHER" id="PTHR34218">
    <property type="entry name" value="PEPTIDASE S45 PENICILLIN AMIDASE"/>
    <property type="match status" value="1"/>
</dbReference>
<dbReference type="Gene3D" id="1.10.1400.10">
    <property type="match status" value="1"/>
</dbReference>
<dbReference type="EMBL" id="MLJW01000015">
    <property type="protein sequence ID" value="OIR13332.1"/>
    <property type="molecule type" value="Genomic_DNA"/>
</dbReference>
<accession>A0A1J5TI10</accession>
<evidence type="ECO:0000256" key="1">
    <source>
        <dbReference type="ARBA" id="ARBA00006586"/>
    </source>
</evidence>
<dbReference type="InterPro" id="IPR023343">
    <property type="entry name" value="Penicillin_amidase_dom1"/>
</dbReference>
<keyword evidence="2 5" id="KW-0378">Hydrolase</keyword>
<reference evidence="5" key="1">
    <citation type="submission" date="2016-10" db="EMBL/GenBank/DDBJ databases">
        <title>Sequence of Gallionella enrichment culture.</title>
        <authorList>
            <person name="Poehlein A."/>
            <person name="Muehling M."/>
            <person name="Daniel R."/>
        </authorList>
    </citation>
    <scope>NUCLEOTIDE SEQUENCE</scope>
</reference>
<dbReference type="Pfam" id="PF01804">
    <property type="entry name" value="Penicil_amidase"/>
    <property type="match status" value="1"/>
</dbReference>
<name>A0A1J5TI10_9ZZZZ</name>
<evidence type="ECO:0000313" key="5">
    <source>
        <dbReference type="EMBL" id="OIR13332.1"/>
    </source>
</evidence>
<protein>
    <submittedName>
        <fullName evidence="5">Acyl-homoserine lactone acylase QuiP</fullName>
        <ecNumber evidence="5">3.5.1.97</ecNumber>
    </submittedName>
</protein>
<feature type="transmembrane region" description="Helical" evidence="4">
    <location>
        <begin position="6"/>
        <end position="23"/>
    </location>
</feature>
<dbReference type="InterPro" id="IPR043147">
    <property type="entry name" value="Penicillin_amidase_A-knob"/>
</dbReference>
<dbReference type="Gene3D" id="3.60.20.10">
    <property type="entry name" value="Glutamine Phosphoribosylpyrophosphate, subunit 1, domain 1"/>
    <property type="match status" value="1"/>
</dbReference>
<dbReference type="EC" id="3.5.1.97" evidence="5"/>
<dbReference type="InterPro" id="IPR014395">
    <property type="entry name" value="Pen/GL7ACA/AHL_acylase"/>
</dbReference>
<evidence type="ECO:0000256" key="2">
    <source>
        <dbReference type="ARBA" id="ARBA00022801"/>
    </source>
</evidence>
<dbReference type="PIRSF" id="PIRSF001227">
    <property type="entry name" value="Pen_acylase"/>
    <property type="match status" value="1"/>
</dbReference>
<dbReference type="InterPro" id="IPR002692">
    <property type="entry name" value="S45"/>
</dbReference>
<dbReference type="SUPFAM" id="SSF56235">
    <property type="entry name" value="N-terminal nucleophile aminohydrolases (Ntn hydrolases)"/>
    <property type="match status" value="1"/>
</dbReference>
<evidence type="ECO:0000256" key="3">
    <source>
        <dbReference type="ARBA" id="ARBA00023145"/>
    </source>
</evidence>
<dbReference type="InterPro" id="IPR029055">
    <property type="entry name" value="Ntn_hydrolases_N"/>
</dbReference>
<evidence type="ECO:0000256" key="4">
    <source>
        <dbReference type="SAM" id="Phobius"/>
    </source>
</evidence>
<dbReference type="GO" id="GO:0016811">
    <property type="term" value="F:hydrolase activity, acting on carbon-nitrogen (but not peptide) bonds, in linear amides"/>
    <property type="evidence" value="ECO:0007669"/>
    <property type="project" value="InterPro"/>
</dbReference>
<dbReference type="CDD" id="cd03747">
    <property type="entry name" value="Ntn_PGA_like"/>
    <property type="match status" value="1"/>
</dbReference>
<dbReference type="Gene3D" id="2.30.120.10">
    <property type="match status" value="1"/>
</dbReference>
<keyword evidence="3" id="KW-0865">Zymogen</keyword>
<keyword evidence="4" id="KW-0472">Membrane</keyword>